<dbReference type="OrthoDB" id="6783735at2759"/>
<proteinExistence type="predicted"/>
<accession>A0A482VXP0</accession>
<keyword evidence="2" id="KW-1185">Reference proteome</keyword>
<evidence type="ECO:0000313" key="1">
    <source>
        <dbReference type="EMBL" id="RZC37363.1"/>
    </source>
</evidence>
<comment type="caution">
    <text evidence="1">The sequence shown here is derived from an EMBL/GenBank/DDBJ whole genome shotgun (WGS) entry which is preliminary data.</text>
</comment>
<dbReference type="Proteomes" id="UP000292052">
    <property type="component" value="Unassembled WGS sequence"/>
</dbReference>
<reference evidence="1 2" key="1">
    <citation type="submission" date="2017-03" db="EMBL/GenBank/DDBJ databases">
        <title>Genome of the blue death feigning beetle - Asbolus verrucosus.</title>
        <authorList>
            <person name="Rider S.D."/>
        </authorList>
    </citation>
    <scope>NUCLEOTIDE SEQUENCE [LARGE SCALE GENOMIC DNA]</scope>
    <source>
        <strain evidence="1">Butters</strain>
        <tissue evidence="1">Head and leg muscle</tissue>
    </source>
</reference>
<organism evidence="1 2">
    <name type="scientific">Asbolus verrucosus</name>
    <name type="common">Desert ironclad beetle</name>
    <dbReference type="NCBI Taxonomy" id="1661398"/>
    <lineage>
        <taxon>Eukaryota</taxon>
        <taxon>Metazoa</taxon>
        <taxon>Ecdysozoa</taxon>
        <taxon>Arthropoda</taxon>
        <taxon>Hexapoda</taxon>
        <taxon>Insecta</taxon>
        <taxon>Pterygota</taxon>
        <taxon>Neoptera</taxon>
        <taxon>Endopterygota</taxon>
        <taxon>Coleoptera</taxon>
        <taxon>Polyphaga</taxon>
        <taxon>Cucujiformia</taxon>
        <taxon>Tenebrionidae</taxon>
        <taxon>Pimeliinae</taxon>
        <taxon>Asbolus</taxon>
    </lineage>
</organism>
<name>A0A482VXP0_ASBVE</name>
<gene>
    <name evidence="1" type="ORF">BDFB_001491</name>
</gene>
<dbReference type="EMBL" id="QDEB01053334">
    <property type="protein sequence ID" value="RZC37363.1"/>
    <property type="molecule type" value="Genomic_DNA"/>
</dbReference>
<sequence>MKTYIVQKISDCVKVLTVDKLSNNGTYDSFKIGKLFEEFWPKDVLLRRFNFPSHAPNKQLNFQIPSNHPTKT</sequence>
<dbReference type="AlphaFoldDB" id="A0A482VXP0"/>
<evidence type="ECO:0000313" key="2">
    <source>
        <dbReference type="Proteomes" id="UP000292052"/>
    </source>
</evidence>
<protein>
    <submittedName>
        <fullName evidence="1">Uncharacterized protein</fullName>
    </submittedName>
</protein>